<reference evidence="2 3" key="1">
    <citation type="submission" date="2019-10" db="EMBL/GenBank/DDBJ databases">
        <authorList>
            <person name="Palmer J.M."/>
        </authorList>
    </citation>
    <scope>NUCLEOTIDE SEQUENCE [LARGE SCALE GENOMIC DNA]</scope>
    <source>
        <strain evidence="2 3">TWF718</strain>
    </source>
</reference>
<gene>
    <name evidence="2" type="ORF">TWF718_011089</name>
</gene>
<feature type="region of interest" description="Disordered" evidence="1">
    <location>
        <begin position="225"/>
        <end position="288"/>
    </location>
</feature>
<feature type="region of interest" description="Disordered" evidence="1">
    <location>
        <begin position="328"/>
        <end position="375"/>
    </location>
</feature>
<keyword evidence="3" id="KW-1185">Reference proteome</keyword>
<feature type="compositionally biased region" description="Basic and acidic residues" evidence="1">
    <location>
        <begin position="349"/>
        <end position="375"/>
    </location>
</feature>
<accession>A0AAN8RD65</accession>
<evidence type="ECO:0000256" key="1">
    <source>
        <dbReference type="SAM" id="MobiDB-lite"/>
    </source>
</evidence>
<comment type="caution">
    <text evidence="2">The sequence shown here is derived from an EMBL/GenBank/DDBJ whole genome shotgun (WGS) entry which is preliminary data.</text>
</comment>
<protein>
    <submittedName>
        <fullName evidence="2">Uncharacterized protein</fullName>
    </submittedName>
</protein>
<dbReference type="EMBL" id="JAVHNR010000009">
    <property type="protein sequence ID" value="KAK6333269.1"/>
    <property type="molecule type" value="Genomic_DNA"/>
</dbReference>
<feature type="compositionally biased region" description="Pro residues" evidence="1">
    <location>
        <begin position="227"/>
        <end position="249"/>
    </location>
</feature>
<evidence type="ECO:0000313" key="2">
    <source>
        <dbReference type="EMBL" id="KAK6333269.1"/>
    </source>
</evidence>
<proteinExistence type="predicted"/>
<dbReference type="AlphaFoldDB" id="A0AAN8RD65"/>
<dbReference type="Proteomes" id="UP001313282">
    <property type="component" value="Unassembled WGS sequence"/>
</dbReference>
<evidence type="ECO:0000313" key="3">
    <source>
        <dbReference type="Proteomes" id="UP001313282"/>
    </source>
</evidence>
<sequence>MRMPKLFMPGGHGAHTFQTIFSFSLIIIILANGAFASAVIRAPKNLTIDQRNETSAEGTLTDINIIEYPSNATLETLSILDLTNSTRNLEIGAAEKTISPTRILSSEALKARDLDEPATPIFPMNKPAGTGGANLGQVTPQMAGFFYEGGMFVACDSLPVEEIFRRLSMDPPMPELNRNDKVARVKLRIFGRWSELLSREQALENLNRDIEFWGAGNPGIVDDLLQLPPPPVPDQPPQDPLDPSPPPPNGQVLPPFSTFEDDYLEGKLGGGNVDPSRGGALPPFSTFDEDNLRGKLGAINVAPSGEPPYYLSGPESLSGDHFWRNRLHHSDFFNGGPGSSGAGLTKRNGPSDEVKDNSEKEKDILGDLKAADIDG</sequence>
<name>A0AAN8RD65_9PEZI</name>
<organism evidence="2 3">
    <name type="scientific">Orbilia javanica</name>
    <dbReference type="NCBI Taxonomy" id="47235"/>
    <lineage>
        <taxon>Eukaryota</taxon>
        <taxon>Fungi</taxon>
        <taxon>Dikarya</taxon>
        <taxon>Ascomycota</taxon>
        <taxon>Pezizomycotina</taxon>
        <taxon>Orbiliomycetes</taxon>
        <taxon>Orbiliales</taxon>
        <taxon>Orbiliaceae</taxon>
        <taxon>Orbilia</taxon>
    </lineage>
</organism>